<dbReference type="Pfam" id="PF04542">
    <property type="entry name" value="Sigma70_r2"/>
    <property type="match status" value="1"/>
</dbReference>
<evidence type="ECO:0000313" key="9">
    <source>
        <dbReference type="Proteomes" id="UP000307657"/>
    </source>
</evidence>
<dbReference type="PANTHER" id="PTHR43133">
    <property type="entry name" value="RNA POLYMERASE ECF-TYPE SIGMA FACTO"/>
    <property type="match status" value="1"/>
</dbReference>
<dbReference type="Gene3D" id="1.10.10.10">
    <property type="entry name" value="Winged helix-like DNA-binding domain superfamily/Winged helix DNA-binding domain"/>
    <property type="match status" value="1"/>
</dbReference>
<evidence type="ECO:0000256" key="5">
    <source>
        <dbReference type="ARBA" id="ARBA00023163"/>
    </source>
</evidence>
<dbReference type="GO" id="GO:0003677">
    <property type="term" value="F:DNA binding"/>
    <property type="evidence" value="ECO:0007669"/>
    <property type="project" value="UniProtKB-KW"/>
</dbReference>
<evidence type="ECO:0000256" key="2">
    <source>
        <dbReference type="ARBA" id="ARBA00023015"/>
    </source>
</evidence>
<dbReference type="AlphaFoldDB" id="A0A4U0F229"/>
<dbReference type="Proteomes" id="UP000307657">
    <property type="component" value="Unassembled WGS sequence"/>
</dbReference>
<evidence type="ECO:0000256" key="4">
    <source>
        <dbReference type="ARBA" id="ARBA00023125"/>
    </source>
</evidence>
<dbReference type="NCBIfam" id="TIGR02937">
    <property type="entry name" value="sigma70-ECF"/>
    <property type="match status" value="1"/>
</dbReference>
<name>A0A4U0F229_9FLAO</name>
<dbReference type="InterPro" id="IPR013249">
    <property type="entry name" value="RNA_pol_sigma70_r4_t2"/>
</dbReference>
<evidence type="ECO:0000256" key="1">
    <source>
        <dbReference type="ARBA" id="ARBA00010641"/>
    </source>
</evidence>
<dbReference type="PANTHER" id="PTHR43133:SF8">
    <property type="entry name" value="RNA POLYMERASE SIGMA FACTOR HI_1459-RELATED"/>
    <property type="match status" value="1"/>
</dbReference>
<dbReference type="GO" id="GO:0006352">
    <property type="term" value="P:DNA-templated transcription initiation"/>
    <property type="evidence" value="ECO:0007669"/>
    <property type="project" value="InterPro"/>
</dbReference>
<evidence type="ECO:0000256" key="3">
    <source>
        <dbReference type="ARBA" id="ARBA00023082"/>
    </source>
</evidence>
<dbReference type="SUPFAM" id="SSF88659">
    <property type="entry name" value="Sigma3 and sigma4 domains of RNA polymerase sigma factors"/>
    <property type="match status" value="1"/>
</dbReference>
<accession>A0A4U0F229</accession>
<gene>
    <name evidence="8" type="ORF">E5167_00840</name>
</gene>
<dbReference type="InterPro" id="IPR007627">
    <property type="entry name" value="RNA_pol_sigma70_r2"/>
</dbReference>
<keyword evidence="2" id="KW-0805">Transcription regulation</keyword>
<dbReference type="InterPro" id="IPR014284">
    <property type="entry name" value="RNA_pol_sigma-70_dom"/>
</dbReference>
<comment type="similarity">
    <text evidence="1">Belongs to the sigma-70 factor family. ECF subfamily.</text>
</comment>
<dbReference type="Pfam" id="PF08281">
    <property type="entry name" value="Sigma70_r4_2"/>
    <property type="match status" value="1"/>
</dbReference>
<dbReference type="CDD" id="cd06171">
    <property type="entry name" value="Sigma70_r4"/>
    <property type="match status" value="1"/>
</dbReference>
<evidence type="ECO:0000259" key="7">
    <source>
        <dbReference type="Pfam" id="PF08281"/>
    </source>
</evidence>
<evidence type="ECO:0000313" key="8">
    <source>
        <dbReference type="EMBL" id="TJY37834.1"/>
    </source>
</evidence>
<dbReference type="InterPro" id="IPR036388">
    <property type="entry name" value="WH-like_DNA-bd_sf"/>
</dbReference>
<dbReference type="Gene3D" id="1.10.1740.10">
    <property type="match status" value="1"/>
</dbReference>
<evidence type="ECO:0000259" key="6">
    <source>
        <dbReference type="Pfam" id="PF04542"/>
    </source>
</evidence>
<feature type="domain" description="RNA polymerase sigma factor 70 region 4 type 2" evidence="7">
    <location>
        <begin position="122"/>
        <end position="172"/>
    </location>
</feature>
<comment type="caution">
    <text evidence="8">The sequence shown here is derived from an EMBL/GenBank/DDBJ whole genome shotgun (WGS) entry which is preliminary data.</text>
</comment>
<reference evidence="8 9" key="1">
    <citation type="submission" date="2019-04" db="EMBL/GenBank/DDBJ databases">
        <title>Lacinutrix sp. nov., isolated from marine water.</title>
        <authorList>
            <person name="Kim W."/>
        </authorList>
    </citation>
    <scope>NUCLEOTIDE SEQUENCE [LARGE SCALE GENOMIC DNA]</scope>
    <source>
        <strain evidence="8 9">CAU 1491</strain>
    </source>
</reference>
<keyword evidence="4" id="KW-0238">DNA-binding</keyword>
<protein>
    <submittedName>
        <fullName evidence="8">RNA polymerase sigma factor</fullName>
    </submittedName>
</protein>
<dbReference type="RefSeq" id="WP_136840061.1">
    <property type="nucleotide sequence ID" value="NZ_SUPL01000001.1"/>
</dbReference>
<feature type="domain" description="RNA polymerase sigma-70 region 2" evidence="6">
    <location>
        <begin position="24"/>
        <end position="91"/>
    </location>
</feature>
<organism evidence="8 9">
    <name type="scientific">Pontimicrobium aquaticum</name>
    <dbReference type="NCBI Taxonomy" id="2565367"/>
    <lineage>
        <taxon>Bacteria</taxon>
        <taxon>Pseudomonadati</taxon>
        <taxon>Bacteroidota</taxon>
        <taxon>Flavobacteriia</taxon>
        <taxon>Flavobacteriales</taxon>
        <taxon>Flavobacteriaceae</taxon>
        <taxon>Pontimicrobium</taxon>
    </lineage>
</organism>
<sequence>MNTLSDNALMLGVKAGDNHKLGLLYERYKKRLFGFFYNMNKDAYLSEDLVQNVFMKILKYKHTYTEESKFVVWIFQIARNTSYDSFKKNKKNVHKDIEDVEYSLNATDDIDGVIVKNENTAILKKAIELLSPEKKEVILLSKFKELKYKEIGKIIGCSEGNARIKVHRAVNELKNIFLTLDNR</sequence>
<keyword evidence="3" id="KW-0731">Sigma factor</keyword>
<dbReference type="EMBL" id="SUPL01000001">
    <property type="protein sequence ID" value="TJY37834.1"/>
    <property type="molecule type" value="Genomic_DNA"/>
</dbReference>
<dbReference type="OrthoDB" id="9798255at2"/>
<dbReference type="InterPro" id="IPR039425">
    <property type="entry name" value="RNA_pol_sigma-70-like"/>
</dbReference>
<dbReference type="SUPFAM" id="SSF88946">
    <property type="entry name" value="Sigma2 domain of RNA polymerase sigma factors"/>
    <property type="match status" value="1"/>
</dbReference>
<dbReference type="InterPro" id="IPR013325">
    <property type="entry name" value="RNA_pol_sigma_r2"/>
</dbReference>
<dbReference type="InterPro" id="IPR013324">
    <property type="entry name" value="RNA_pol_sigma_r3/r4-like"/>
</dbReference>
<proteinExistence type="inferred from homology"/>
<keyword evidence="9" id="KW-1185">Reference proteome</keyword>
<dbReference type="GO" id="GO:0016987">
    <property type="term" value="F:sigma factor activity"/>
    <property type="evidence" value="ECO:0007669"/>
    <property type="project" value="UniProtKB-KW"/>
</dbReference>
<keyword evidence="5" id="KW-0804">Transcription</keyword>